<sequence length="265" mass="29177">MTDINFFTDVQLGTETGKVINGATFKHMKLIPAEVYKQLSTDMKDSDAVSTLMKNFPPICKQDPLDVQMNFIKDHFATTGIKLRLEDVPETMYGGALPVAKCRKTKRKALTNDEYLDDASEQPTKKSKKAEKEKTSVKMNEAKKDAEVATSLQKTMEIAREIEVPASSIVREDVGADAQEVVKATEEVQEMVTSEAGSLLMVVAEGVHEDNVGCSEAGILEASRDNHDSPHSVDVINIESSSTSVSLSQPLYHPPQPHMAMMIYL</sequence>
<accession>A0A396JQY7</accession>
<dbReference type="Gramene" id="rna4631">
    <property type="protein sequence ID" value="RHN80676.1"/>
    <property type="gene ID" value="gene4631"/>
</dbReference>
<gene>
    <name evidence="2" type="ORF">MtrunA17_Chr1g0190871</name>
</gene>
<comment type="caution">
    <text evidence="2">The sequence shown here is derived from an EMBL/GenBank/DDBJ whole genome shotgun (WGS) entry which is preliminary data.</text>
</comment>
<dbReference type="EMBL" id="PSQE01000001">
    <property type="protein sequence ID" value="RHN80676.1"/>
    <property type="molecule type" value="Genomic_DNA"/>
</dbReference>
<feature type="region of interest" description="Disordered" evidence="1">
    <location>
        <begin position="113"/>
        <end position="141"/>
    </location>
</feature>
<name>A0A396JQY7_MEDTR</name>
<evidence type="ECO:0000313" key="2">
    <source>
        <dbReference type="EMBL" id="RHN80676.1"/>
    </source>
</evidence>
<reference evidence="2" key="1">
    <citation type="journal article" date="2018" name="Nat. Plants">
        <title>Whole-genome landscape of Medicago truncatula symbiotic genes.</title>
        <authorList>
            <person name="Pecrix Y."/>
            <person name="Gamas P."/>
            <person name="Carrere S."/>
        </authorList>
    </citation>
    <scope>NUCLEOTIDE SEQUENCE</scope>
    <source>
        <tissue evidence="2">Leaves</tissue>
    </source>
</reference>
<proteinExistence type="predicted"/>
<evidence type="ECO:0000256" key="1">
    <source>
        <dbReference type="SAM" id="MobiDB-lite"/>
    </source>
</evidence>
<organism evidence="2">
    <name type="scientific">Medicago truncatula</name>
    <name type="common">Barrel medic</name>
    <name type="synonym">Medicago tribuloides</name>
    <dbReference type="NCBI Taxonomy" id="3880"/>
    <lineage>
        <taxon>Eukaryota</taxon>
        <taxon>Viridiplantae</taxon>
        <taxon>Streptophyta</taxon>
        <taxon>Embryophyta</taxon>
        <taxon>Tracheophyta</taxon>
        <taxon>Spermatophyta</taxon>
        <taxon>Magnoliopsida</taxon>
        <taxon>eudicotyledons</taxon>
        <taxon>Gunneridae</taxon>
        <taxon>Pentapetalae</taxon>
        <taxon>rosids</taxon>
        <taxon>fabids</taxon>
        <taxon>Fabales</taxon>
        <taxon>Fabaceae</taxon>
        <taxon>Papilionoideae</taxon>
        <taxon>50 kb inversion clade</taxon>
        <taxon>NPAAA clade</taxon>
        <taxon>Hologalegina</taxon>
        <taxon>IRL clade</taxon>
        <taxon>Trifolieae</taxon>
        <taxon>Medicago</taxon>
    </lineage>
</organism>
<dbReference type="Proteomes" id="UP000265566">
    <property type="component" value="Chromosome 1"/>
</dbReference>
<protein>
    <submittedName>
        <fullName evidence="2">Uncharacterized protein</fullName>
    </submittedName>
</protein>
<dbReference type="AlphaFoldDB" id="A0A396JQY7"/>
<feature type="compositionally biased region" description="Basic and acidic residues" evidence="1">
    <location>
        <begin position="130"/>
        <end position="141"/>
    </location>
</feature>